<evidence type="ECO:0000313" key="4">
    <source>
        <dbReference type="Proteomes" id="UP000557193"/>
    </source>
</evidence>
<evidence type="ECO:0000256" key="2">
    <source>
        <dbReference type="ARBA" id="ARBA00022845"/>
    </source>
</evidence>
<dbReference type="Pfam" id="PF04957">
    <property type="entry name" value="RMF"/>
    <property type="match status" value="1"/>
</dbReference>
<reference evidence="3 4" key="1">
    <citation type="submission" date="2020-08" db="EMBL/GenBank/DDBJ databases">
        <title>Functional genomics of gut bacteria from endangered species of beetles.</title>
        <authorList>
            <person name="Carlos-Shanley C."/>
        </authorList>
    </citation>
    <scope>NUCLEOTIDE SEQUENCE [LARGE SCALE GENOMIC DNA]</scope>
    <source>
        <strain evidence="3 4">S00202</strain>
    </source>
</reference>
<dbReference type="InterPro" id="IPR007040">
    <property type="entry name" value="Ribosome_modulation_factor"/>
</dbReference>
<comment type="caution">
    <text evidence="3">The sequence shown here is derived from an EMBL/GenBank/DDBJ whole genome shotgun (WGS) entry which is preliminary data.</text>
</comment>
<gene>
    <name evidence="3" type="ORF">HNP49_002924</name>
</gene>
<dbReference type="NCBIfam" id="NF011162">
    <property type="entry name" value="PRK14563.1"/>
    <property type="match status" value="1"/>
</dbReference>
<dbReference type="RefSeq" id="WP_184684467.1">
    <property type="nucleotide sequence ID" value="NZ_JACHLL010000005.1"/>
</dbReference>
<accession>A0A7X0BU67</accession>
<dbReference type="EMBL" id="JACHLL010000005">
    <property type="protein sequence ID" value="MBB6342742.1"/>
    <property type="molecule type" value="Genomic_DNA"/>
</dbReference>
<dbReference type="InterPro" id="IPR023200">
    <property type="entry name" value="RMF_sf"/>
</dbReference>
<protein>
    <submittedName>
        <fullName evidence="3">Ribosome modulation factor</fullName>
    </submittedName>
</protein>
<evidence type="ECO:0000313" key="3">
    <source>
        <dbReference type="EMBL" id="MBB6342742.1"/>
    </source>
</evidence>
<keyword evidence="1" id="KW-0963">Cytoplasm</keyword>
<name>A0A7X0BU67_9PSED</name>
<dbReference type="AlphaFoldDB" id="A0A7X0BU67"/>
<keyword evidence="2" id="KW-0810">Translation regulation</keyword>
<dbReference type="Proteomes" id="UP000557193">
    <property type="component" value="Unassembled WGS sequence"/>
</dbReference>
<sequence>MTAADTHQDRDWSLESLNKAYQQGYMAGLTGSQSSHPALPDVLAAAWEAGWDDGLEQSALHQRRSA</sequence>
<proteinExistence type="predicted"/>
<dbReference type="Gene3D" id="1.10.10.620">
    <property type="entry name" value="ribosome modulation factor like domain"/>
    <property type="match status" value="1"/>
</dbReference>
<evidence type="ECO:0000256" key="1">
    <source>
        <dbReference type="ARBA" id="ARBA00022490"/>
    </source>
</evidence>
<organism evidence="3 4">
    <name type="scientific">Pseudomonas fluvialis</name>
    <dbReference type="NCBI Taxonomy" id="1793966"/>
    <lineage>
        <taxon>Bacteria</taxon>
        <taxon>Pseudomonadati</taxon>
        <taxon>Pseudomonadota</taxon>
        <taxon>Gammaproteobacteria</taxon>
        <taxon>Pseudomonadales</taxon>
        <taxon>Pseudomonadaceae</taxon>
        <taxon>Pseudomonas</taxon>
    </lineage>
</organism>
<dbReference type="GO" id="GO:0006417">
    <property type="term" value="P:regulation of translation"/>
    <property type="evidence" value="ECO:0007669"/>
    <property type="project" value="UniProtKB-KW"/>
</dbReference>
<keyword evidence="4" id="KW-1185">Reference proteome</keyword>